<evidence type="ECO:0000256" key="1">
    <source>
        <dbReference type="SAM" id="SignalP"/>
    </source>
</evidence>
<dbReference type="AlphaFoldDB" id="A0A4Y4ART4"/>
<keyword evidence="1" id="KW-0732">Signal</keyword>
<keyword evidence="3" id="KW-1185">Reference proteome</keyword>
<evidence type="ECO:0008006" key="4">
    <source>
        <dbReference type="Google" id="ProtNLM"/>
    </source>
</evidence>
<accession>A0A4Y4ART4</accession>
<comment type="caution">
    <text evidence="2">The sequence shown here is derived from an EMBL/GenBank/DDBJ whole genome shotgun (WGS) entry which is preliminary data.</text>
</comment>
<feature type="signal peptide" evidence="1">
    <location>
        <begin position="1"/>
        <end position="19"/>
    </location>
</feature>
<protein>
    <recommendedName>
        <fullName evidence="4">Glycosyl hydrolase family 65</fullName>
    </recommendedName>
</protein>
<name>A0A4Y4ART4_9FLAO</name>
<dbReference type="EMBL" id="BJNP01000004">
    <property type="protein sequence ID" value="GEC70968.1"/>
    <property type="molecule type" value="Genomic_DNA"/>
</dbReference>
<proteinExistence type="predicted"/>
<reference evidence="2 3" key="1">
    <citation type="submission" date="2019-06" db="EMBL/GenBank/DDBJ databases">
        <title>Whole genome shotgun sequence of Flavobacterium flevense NBRC 14960.</title>
        <authorList>
            <person name="Hosoyama A."/>
            <person name="Uohara A."/>
            <person name="Ohji S."/>
            <person name="Ichikawa N."/>
        </authorList>
    </citation>
    <scope>NUCLEOTIDE SEQUENCE [LARGE SCALE GENOMIC DNA]</scope>
    <source>
        <strain evidence="2 3">NBRC 14960</strain>
    </source>
</reference>
<dbReference type="InterPro" id="IPR008928">
    <property type="entry name" value="6-hairpin_glycosidase_sf"/>
</dbReference>
<dbReference type="InterPro" id="IPR012341">
    <property type="entry name" value="6hp_glycosidase-like_sf"/>
</dbReference>
<dbReference type="Gene3D" id="2.70.98.50">
    <property type="entry name" value="putative glycoside hydrolase family protein from bacillus halodurans"/>
    <property type="match status" value="1"/>
</dbReference>
<dbReference type="GO" id="GO:0005975">
    <property type="term" value="P:carbohydrate metabolic process"/>
    <property type="evidence" value="ECO:0007669"/>
    <property type="project" value="InterPro"/>
</dbReference>
<evidence type="ECO:0000313" key="3">
    <source>
        <dbReference type="Proteomes" id="UP000316775"/>
    </source>
</evidence>
<gene>
    <name evidence="2" type="ORF">FFL01_05070</name>
</gene>
<dbReference type="OrthoDB" id="127395at2"/>
<feature type="chain" id="PRO_5022974743" description="Glycosyl hydrolase family 65" evidence="1">
    <location>
        <begin position="20"/>
        <end position="710"/>
    </location>
</feature>
<sequence length="710" mass="81101">MKKVFITLSLCLLLTTAKAQDKIDRKALVSRHNVNITKIDTLNSLSVGNGTFAFTVDATGLQTFPDYYQAGVPLGTQSEWGWDAVPNTENYKFEETLRDFDQNGRKVPYSVQQKTPEHAAKAVEYFRANAHRLQLGNLGFEFYKNDGTLAKPSDIKNIKQVLNVWTGEIESTFTFEGTPVKVWTASHQEKDVIGVKVASDLMKKGQLKIRLRIPFPTMKWGDNGNQWKSDFKYTSTLSNNGKNEAIVSHKMDSITYNIGLKWKGNAAIAQKEAHYYLLTPSKSNQFEFSCEFAPAHKGKLSIPDVAAVQSSSVAGWGKFWKSGAAVDFSQCTDERAFELERRVILSQYLTKLQCTGNEPPQETGLTYNSWYGKPHLEMHWWHGVHFPLWGRAGLLEKSLPWYNKVYDNAKKIAERQGFEGVRWQKMTDPDGNEAPSSIGALLIWQQPHFITYAELMYRKYKDKATLDLYKKRVFATADFMASFAYYDKEKKRYILGPGVIPAQERFKAVETFNPTYELAYWNWALNTALEWKKRLGEPEVAKWKDVIAQLSKLPVQENVYLATESATDSYTNPEYKTDHPSVFGTYGMLPETTLLDKKIMKNTFDLIWKTWSWEDTWGWDFPMTAMTAARLGMRDKAVDALFMKVQTNTYLANGHNYQEDRLPIYLPGNGGLLTTVAMMCAGWDGTTEKNPGFPKDGKWNVRWEGLEKMF</sequence>
<dbReference type="SUPFAM" id="SSF48208">
    <property type="entry name" value="Six-hairpin glycosidases"/>
    <property type="match status" value="1"/>
</dbReference>
<dbReference type="STRING" id="983.SAMN05443543_104150"/>
<dbReference type="Gene3D" id="1.50.10.10">
    <property type="match status" value="1"/>
</dbReference>
<evidence type="ECO:0000313" key="2">
    <source>
        <dbReference type="EMBL" id="GEC70968.1"/>
    </source>
</evidence>
<dbReference type="RefSeq" id="WP_073244086.1">
    <property type="nucleotide sequence ID" value="NZ_BJNP01000004.1"/>
</dbReference>
<organism evidence="2 3">
    <name type="scientific">Flavobacterium flevense</name>
    <dbReference type="NCBI Taxonomy" id="983"/>
    <lineage>
        <taxon>Bacteria</taxon>
        <taxon>Pseudomonadati</taxon>
        <taxon>Bacteroidota</taxon>
        <taxon>Flavobacteriia</taxon>
        <taxon>Flavobacteriales</taxon>
        <taxon>Flavobacteriaceae</taxon>
        <taxon>Flavobacterium</taxon>
    </lineage>
</organism>
<dbReference type="Proteomes" id="UP000316775">
    <property type="component" value="Unassembled WGS sequence"/>
</dbReference>